<feature type="transmembrane region" description="Helical" evidence="1">
    <location>
        <begin position="161"/>
        <end position="179"/>
    </location>
</feature>
<keyword evidence="3" id="KW-1185">Reference proteome</keyword>
<dbReference type="Proteomes" id="UP001225378">
    <property type="component" value="Plasmid unnamed2"/>
</dbReference>
<name>A0AAU7P0D6_9GAMM</name>
<keyword evidence="1" id="KW-0812">Transmembrane</keyword>
<keyword evidence="2" id="KW-0614">Plasmid</keyword>
<accession>A0AAU7P0D6</accession>
<geneLocation type="plasmid" evidence="2 3">
    <name>unnamed2</name>
</geneLocation>
<evidence type="ECO:0000313" key="3">
    <source>
        <dbReference type="Proteomes" id="UP001225378"/>
    </source>
</evidence>
<gene>
    <name evidence="2" type="ORF">Q9L42_020265</name>
</gene>
<sequence length="210" mass="23993">MKIILLLITISGIYFSYSFAGVYKYVAPDGSVTYSMEKKNSNYETIIKKTDYKTLIKENRKKNINKYSKQIEKADKLKLPLIITKIKTSQPNIVNGVDVDIDFLSTSDLPLKYVLFEVIPYNAVQDIVSSEINGKTTAYLKGTGPYYRGDTNRYNHWANTWYNPTIVCAALVSVVVIFLDETKKVYINNALKDLFLNQKISISCPKPMER</sequence>
<dbReference type="EMBL" id="CP157744">
    <property type="protein sequence ID" value="XBS22650.1"/>
    <property type="molecule type" value="Genomic_DNA"/>
</dbReference>
<keyword evidence="1" id="KW-1133">Transmembrane helix</keyword>
<protein>
    <recommendedName>
        <fullName evidence="4">DUF4124 domain-containing protein</fullName>
    </recommendedName>
</protein>
<dbReference type="AlphaFoldDB" id="A0AAU7P0D6"/>
<dbReference type="KEGG" id="mech:Q9L42_020265"/>
<keyword evidence="1" id="KW-0472">Membrane</keyword>
<organism evidence="2 3">
    <name type="scientific">Methylomarinum roseum</name>
    <dbReference type="NCBI Taxonomy" id="3067653"/>
    <lineage>
        <taxon>Bacteria</taxon>
        <taxon>Pseudomonadati</taxon>
        <taxon>Pseudomonadota</taxon>
        <taxon>Gammaproteobacteria</taxon>
        <taxon>Methylococcales</taxon>
        <taxon>Methylococcaceae</taxon>
        <taxon>Methylomarinum</taxon>
    </lineage>
</organism>
<evidence type="ECO:0000313" key="2">
    <source>
        <dbReference type="EMBL" id="XBS22650.1"/>
    </source>
</evidence>
<evidence type="ECO:0000256" key="1">
    <source>
        <dbReference type="SAM" id="Phobius"/>
    </source>
</evidence>
<proteinExistence type="predicted"/>
<dbReference type="RefSeq" id="WP_305910492.1">
    <property type="nucleotide sequence ID" value="NZ_CP157744.1"/>
</dbReference>
<reference evidence="2 3" key="1">
    <citation type="journal article" date="2024" name="Microbiology">
        <title>Methylomarinum rosea sp. nov., a novel halophilic methanotrophic bacterium from the hypersaline Lake Elton.</title>
        <authorList>
            <person name="Suleimanov R.Z."/>
            <person name="Oshkin I.Y."/>
            <person name="Danilova O.V."/>
            <person name="Suzina N.E."/>
            <person name="Dedysh S.N."/>
        </authorList>
    </citation>
    <scope>NUCLEOTIDE SEQUENCE [LARGE SCALE GENOMIC DNA]</scope>
    <source>
        <strain evidence="2 3">Ch1-1</strain>
        <plasmid evidence="3">unnamed2</plasmid>
    </source>
</reference>
<evidence type="ECO:0008006" key="4">
    <source>
        <dbReference type="Google" id="ProtNLM"/>
    </source>
</evidence>